<dbReference type="PROSITE" id="PS51449">
    <property type="entry name" value="MTTASE_N"/>
    <property type="match status" value="1"/>
</dbReference>
<evidence type="ECO:0000256" key="13">
    <source>
        <dbReference type="ARBA" id="ARBA00051661"/>
    </source>
</evidence>
<dbReference type="PANTHER" id="PTHR11918">
    <property type="entry name" value="RADICAL SAM PROTEINS"/>
    <property type="match status" value="1"/>
</dbReference>
<evidence type="ECO:0000259" key="18">
    <source>
        <dbReference type="PROSITE" id="PS51918"/>
    </source>
</evidence>
<dbReference type="PROSITE" id="PS50926">
    <property type="entry name" value="TRAM"/>
    <property type="match status" value="1"/>
</dbReference>
<evidence type="ECO:0000256" key="3">
    <source>
        <dbReference type="ARBA" id="ARBA00013273"/>
    </source>
</evidence>
<evidence type="ECO:0000313" key="20">
    <source>
        <dbReference type="Proteomes" id="UP000317155"/>
    </source>
</evidence>
<protein>
    <recommendedName>
        <fullName evidence="15">Threonylcarbamoyladenosine tRNA methylthiotransferase MtaB</fullName>
        <ecNumber evidence="3">2.8.4.5</ecNumber>
    </recommendedName>
    <alternativeName>
        <fullName evidence="12">tRNA-t(6)A37 methylthiotransferase</fullName>
    </alternativeName>
</protein>
<organism evidence="19 20">
    <name type="scientific">Trichloromonas acetexigens</name>
    <dbReference type="NCBI Taxonomy" id="38815"/>
    <lineage>
        <taxon>Bacteria</taxon>
        <taxon>Pseudomonadati</taxon>
        <taxon>Thermodesulfobacteriota</taxon>
        <taxon>Desulfuromonadia</taxon>
        <taxon>Desulfuromonadales</taxon>
        <taxon>Trichloromonadaceae</taxon>
        <taxon>Trichloromonas</taxon>
    </lineage>
</organism>
<keyword evidence="9" id="KW-0479">Metal-binding</keyword>
<evidence type="ECO:0000256" key="9">
    <source>
        <dbReference type="ARBA" id="ARBA00022723"/>
    </source>
</evidence>
<dbReference type="SFLD" id="SFLDG01082">
    <property type="entry name" value="B12-binding_domain_containing"/>
    <property type="match status" value="1"/>
</dbReference>
<evidence type="ECO:0000256" key="12">
    <source>
        <dbReference type="ARBA" id="ARBA00031213"/>
    </source>
</evidence>
<evidence type="ECO:0000259" key="16">
    <source>
        <dbReference type="PROSITE" id="PS50926"/>
    </source>
</evidence>
<dbReference type="Pfam" id="PF00919">
    <property type="entry name" value="UPF0004"/>
    <property type="match status" value="1"/>
</dbReference>
<dbReference type="FunFam" id="3.40.50.12160:FF:000004">
    <property type="entry name" value="Threonylcarbamoyladenosine tRNA methylthiotransferase MtaB"/>
    <property type="match status" value="1"/>
</dbReference>
<keyword evidence="4" id="KW-0004">4Fe-4S</keyword>
<comment type="similarity">
    <text evidence="14">Belongs to the methylthiotransferase family. MtaB subfamily.</text>
</comment>
<dbReference type="InterPro" id="IPR038135">
    <property type="entry name" value="Methylthiotransferase_N_sf"/>
</dbReference>
<evidence type="ECO:0000256" key="11">
    <source>
        <dbReference type="ARBA" id="ARBA00023014"/>
    </source>
</evidence>
<dbReference type="PROSITE" id="PS01278">
    <property type="entry name" value="MTTASE_RADICAL"/>
    <property type="match status" value="1"/>
</dbReference>
<dbReference type="PROSITE" id="PS51918">
    <property type="entry name" value="RADICAL_SAM"/>
    <property type="match status" value="1"/>
</dbReference>
<evidence type="ECO:0000256" key="4">
    <source>
        <dbReference type="ARBA" id="ARBA00022485"/>
    </source>
</evidence>
<dbReference type="InterPro" id="IPR002792">
    <property type="entry name" value="TRAM_dom"/>
</dbReference>
<comment type="catalytic activity">
    <reaction evidence="13">
        <text>N(6)-L-threonylcarbamoyladenosine(37) in tRNA + (sulfur carrier)-SH + AH2 + 2 S-adenosyl-L-methionine = 2-methylsulfanyl-N(6)-L-threonylcarbamoyladenosine(37) in tRNA + (sulfur carrier)-H + 5'-deoxyadenosine + L-methionine + A + S-adenosyl-L-homocysteine + 2 H(+)</text>
        <dbReference type="Rhea" id="RHEA:37075"/>
        <dbReference type="Rhea" id="RHEA-COMP:10163"/>
        <dbReference type="Rhea" id="RHEA-COMP:11092"/>
        <dbReference type="Rhea" id="RHEA-COMP:14737"/>
        <dbReference type="Rhea" id="RHEA-COMP:14739"/>
        <dbReference type="ChEBI" id="CHEBI:13193"/>
        <dbReference type="ChEBI" id="CHEBI:15378"/>
        <dbReference type="ChEBI" id="CHEBI:17319"/>
        <dbReference type="ChEBI" id="CHEBI:17499"/>
        <dbReference type="ChEBI" id="CHEBI:29917"/>
        <dbReference type="ChEBI" id="CHEBI:57844"/>
        <dbReference type="ChEBI" id="CHEBI:57856"/>
        <dbReference type="ChEBI" id="CHEBI:59789"/>
        <dbReference type="ChEBI" id="CHEBI:64428"/>
        <dbReference type="ChEBI" id="CHEBI:74418"/>
        <dbReference type="ChEBI" id="CHEBI:74420"/>
        <dbReference type="EC" id="2.8.4.5"/>
    </reaction>
</comment>
<keyword evidence="5" id="KW-0963">Cytoplasm</keyword>
<evidence type="ECO:0000256" key="8">
    <source>
        <dbReference type="ARBA" id="ARBA00022694"/>
    </source>
</evidence>
<accession>A0A550JLA8</accession>
<dbReference type="FunFam" id="3.80.30.20:FF:000001">
    <property type="entry name" value="tRNA-2-methylthio-N(6)-dimethylallyladenosine synthase 2"/>
    <property type="match status" value="1"/>
</dbReference>
<comment type="function">
    <text evidence="2">Catalyzes the methylthiolation of N6-threonylcarbamoyladenosine (t(6)A), leading to the formation of 2-methylthio-N6-threonylcarbamoyladenosine (ms(2)t(6)A) at position 37 in tRNAs that read codons beginning with adenine.</text>
</comment>
<evidence type="ECO:0000256" key="10">
    <source>
        <dbReference type="ARBA" id="ARBA00023004"/>
    </source>
</evidence>
<dbReference type="SUPFAM" id="SSF102114">
    <property type="entry name" value="Radical SAM enzymes"/>
    <property type="match status" value="1"/>
</dbReference>
<dbReference type="Proteomes" id="UP000317155">
    <property type="component" value="Unassembled WGS sequence"/>
</dbReference>
<dbReference type="PANTHER" id="PTHR11918:SF45">
    <property type="entry name" value="THREONYLCARBAMOYLADENOSINE TRNA METHYLTHIOTRANSFERASE"/>
    <property type="match status" value="1"/>
</dbReference>
<proteinExistence type="inferred from homology"/>
<dbReference type="InterPro" id="IPR020612">
    <property type="entry name" value="Methylthiotransferase_CS"/>
</dbReference>
<evidence type="ECO:0000256" key="7">
    <source>
        <dbReference type="ARBA" id="ARBA00022691"/>
    </source>
</evidence>
<dbReference type="GO" id="GO:0051539">
    <property type="term" value="F:4 iron, 4 sulfur cluster binding"/>
    <property type="evidence" value="ECO:0007669"/>
    <property type="project" value="UniProtKB-KW"/>
</dbReference>
<reference evidence="19 20" key="1">
    <citation type="submission" date="2019-07" db="EMBL/GenBank/DDBJ databases">
        <title>Insights of Desulfuromonas acetexigens electromicrobiology.</title>
        <authorList>
            <person name="Katuri K."/>
            <person name="Sapireddy V."/>
            <person name="Shaw D.R."/>
            <person name="Saikaly P."/>
        </authorList>
    </citation>
    <scope>NUCLEOTIDE SEQUENCE [LARGE SCALE GENOMIC DNA]</scope>
    <source>
        <strain evidence="19 20">2873</strain>
    </source>
</reference>
<dbReference type="InterPro" id="IPR006467">
    <property type="entry name" value="MiaB-like_bact"/>
</dbReference>
<evidence type="ECO:0000256" key="15">
    <source>
        <dbReference type="ARBA" id="ARBA00069898"/>
    </source>
</evidence>
<feature type="domain" description="Radical SAM core" evidence="18">
    <location>
        <begin position="138"/>
        <end position="368"/>
    </location>
</feature>
<dbReference type="InterPro" id="IPR005839">
    <property type="entry name" value="Methylthiotransferase"/>
</dbReference>
<dbReference type="InterPro" id="IPR023404">
    <property type="entry name" value="rSAM_horseshoe"/>
</dbReference>
<dbReference type="GO" id="GO:0046872">
    <property type="term" value="F:metal ion binding"/>
    <property type="evidence" value="ECO:0007669"/>
    <property type="project" value="UniProtKB-KW"/>
</dbReference>
<comment type="caution">
    <text evidence="19">The sequence shown here is derived from an EMBL/GenBank/DDBJ whole genome shotgun (WGS) entry which is preliminary data.</text>
</comment>
<dbReference type="SMART" id="SM00729">
    <property type="entry name" value="Elp3"/>
    <property type="match status" value="1"/>
</dbReference>
<keyword evidence="8" id="KW-0819">tRNA processing</keyword>
<dbReference type="Gene3D" id="3.40.50.12160">
    <property type="entry name" value="Methylthiotransferase, N-terminal domain"/>
    <property type="match status" value="1"/>
</dbReference>
<evidence type="ECO:0000256" key="6">
    <source>
        <dbReference type="ARBA" id="ARBA00022679"/>
    </source>
</evidence>
<gene>
    <name evidence="19" type="primary">mtaB</name>
    <name evidence="19" type="ORF">FL622_02080</name>
</gene>
<keyword evidence="6 19" id="KW-0808">Transferase</keyword>
<dbReference type="Pfam" id="PF04055">
    <property type="entry name" value="Radical_SAM"/>
    <property type="match status" value="1"/>
</dbReference>
<evidence type="ECO:0000256" key="5">
    <source>
        <dbReference type="ARBA" id="ARBA00022490"/>
    </source>
</evidence>
<keyword evidence="10" id="KW-0408">Iron</keyword>
<dbReference type="InterPro" id="IPR058240">
    <property type="entry name" value="rSAM_sf"/>
</dbReference>
<evidence type="ECO:0000256" key="2">
    <source>
        <dbReference type="ARBA" id="ARBA00002399"/>
    </source>
</evidence>
<dbReference type="NCBIfam" id="TIGR01579">
    <property type="entry name" value="MiaB-like-C"/>
    <property type="match status" value="1"/>
</dbReference>
<dbReference type="NCBIfam" id="TIGR00089">
    <property type="entry name" value="MiaB/RimO family radical SAM methylthiotransferase"/>
    <property type="match status" value="1"/>
</dbReference>
<dbReference type="InterPro" id="IPR013848">
    <property type="entry name" value="Methylthiotransferase_N"/>
</dbReference>
<dbReference type="Gene3D" id="3.80.30.20">
    <property type="entry name" value="tm_1862 like domain"/>
    <property type="match status" value="1"/>
</dbReference>
<dbReference type="GO" id="GO:0035598">
    <property type="term" value="F:tRNA (N(6)-L-threonylcarbamoyladenosine(37)-C(2))-methylthiotransferase activity"/>
    <property type="evidence" value="ECO:0007669"/>
    <property type="project" value="UniProtKB-EC"/>
</dbReference>
<dbReference type="SFLD" id="SFLDG01061">
    <property type="entry name" value="methylthiotransferase"/>
    <property type="match status" value="1"/>
</dbReference>
<keyword evidence="11" id="KW-0411">Iron-sulfur</keyword>
<feature type="domain" description="MTTase N-terminal" evidence="17">
    <location>
        <begin position="3"/>
        <end position="115"/>
    </location>
</feature>
<evidence type="ECO:0000256" key="14">
    <source>
        <dbReference type="ARBA" id="ARBA00061574"/>
    </source>
</evidence>
<evidence type="ECO:0000256" key="1">
    <source>
        <dbReference type="ARBA" id="ARBA00001966"/>
    </source>
</evidence>
<comment type="cofactor">
    <cofactor evidence="1">
        <name>[4Fe-4S] cluster</name>
        <dbReference type="ChEBI" id="CHEBI:49883"/>
    </cofactor>
</comment>
<evidence type="ECO:0000313" key="19">
    <source>
        <dbReference type="EMBL" id="TRO83991.1"/>
    </source>
</evidence>
<dbReference type="InterPro" id="IPR007197">
    <property type="entry name" value="rSAM"/>
</dbReference>
<dbReference type="InterPro" id="IPR006638">
    <property type="entry name" value="Elp3/MiaA/NifB-like_rSAM"/>
</dbReference>
<dbReference type="SFLD" id="SFLDS00029">
    <property type="entry name" value="Radical_SAM"/>
    <property type="match status" value="1"/>
</dbReference>
<dbReference type="AlphaFoldDB" id="A0A550JLA8"/>
<name>A0A550JLA8_9BACT</name>
<dbReference type="EMBL" id="VJVV01000001">
    <property type="protein sequence ID" value="TRO83991.1"/>
    <property type="molecule type" value="Genomic_DNA"/>
</dbReference>
<dbReference type="OrthoDB" id="9805215at2"/>
<keyword evidence="20" id="KW-1185">Reference proteome</keyword>
<feature type="domain" description="TRAM" evidence="16">
    <location>
        <begin position="371"/>
        <end position="431"/>
    </location>
</feature>
<evidence type="ECO:0000259" key="17">
    <source>
        <dbReference type="PROSITE" id="PS51449"/>
    </source>
</evidence>
<keyword evidence="7" id="KW-0949">S-adenosyl-L-methionine</keyword>
<dbReference type="CDD" id="cd01335">
    <property type="entry name" value="Radical_SAM"/>
    <property type="match status" value="1"/>
</dbReference>
<sequence>MSRTVAIATLGCKTNQFESAAMEERLNAVGFTVVPFAAGASLVIVNSCTVTAATDSQSRNLIRKARRLNPDCRVVVTGCYAQVDPQALRDIPGVAVVLGNAEKRNFLDFLEEAGEGTRVAVSDISAETEAVPLPLTAFAERSRAFVQIQNGCNAFCSYCIIPYARGRSRSVRADEVVEQIRSLTARGYTEVVLTGIHIGGYGLDLAPATTLLELVERIEGETELARLRLGSLEPTEIPDSLIERIADSAILCPHFHIPLQAGDDAVLQRMNRHYDTRFFRDLVTTIHRRLPEAAIGLDLITGFPGESDDEFAHTLQLIEELPVSHLHVFPFSRRPGTPAAAMAGQVHGAIVKERAARLRELGERKHRAFAQSFIGRTLEVVVERGAGRGACRGLTRNYLNVLFPGNARLAGRRLPVTVDAWRDGALHGTLA</sequence>
<dbReference type="EC" id="2.8.4.5" evidence="3"/>